<dbReference type="Gene3D" id="3.40.50.170">
    <property type="entry name" value="Formyl transferase, N-terminal domain"/>
    <property type="match status" value="1"/>
</dbReference>
<dbReference type="InterPro" id="IPR036477">
    <property type="entry name" value="Formyl_transf_N_sf"/>
</dbReference>
<dbReference type="GO" id="GO:0005829">
    <property type="term" value="C:cytosol"/>
    <property type="evidence" value="ECO:0007669"/>
    <property type="project" value="TreeGrafter"/>
</dbReference>
<feature type="binding site" evidence="6">
    <location>
        <begin position="99"/>
        <end position="102"/>
    </location>
    <ligand>
        <name>(6R)-10-formyltetrahydrofolate</name>
        <dbReference type="ChEBI" id="CHEBI:195366"/>
    </ligand>
</feature>
<reference evidence="8" key="1">
    <citation type="journal article" date="2014" name="Int. J. Syst. Evol. Microbiol.">
        <title>Complete genome sequence of Corynebacterium casei LMG S-19264T (=DSM 44701T), isolated from a smear-ripened cheese.</title>
        <authorList>
            <consortium name="US DOE Joint Genome Institute (JGI-PGF)"/>
            <person name="Walter F."/>
            <person name="Albersmeier A."/>
            <person name="Kalinowski J."/>
            <person name="Ruckert C."/>
        </authorList>
    </citation>
    <scope>NUCLEOTIDE SEQUENCE</scope>
    <source>
        <strain evidence="8">CGMCC 1.15425</strain>
    </source>
</reference>
<keyword evidence="9" id="KW-1185">Reference proteome</keyword>
<feature type="binding site" evidence="6">
    <location>
        <position position="74"/>
    </location>
    <ligand>
        <name>(6R)-10-formyltetrahydrofolate</name>
        <dbReference type="ChEBI" id="CHEBI:195366"/>
    </ligand>
</feature>
<evidence type="ECO:0000256" key="5">
    <source>
        <dbReference type="ARBA" id="ARBA00047664"/>
    </source>
</evidence>
<dbReference type="CDD" id="cd08645">
    <property type="entry name" value="FMT_core_GART"/>
    <property type="match status" value="1"/>
</dbReference>
<feature type="active site" description="Proton donor" evidence="6">
    <location>
        <position position="118"/>
    </location>
</feature>
<dbReference type="GO" id="GO:0006189">
    <property type="term" value="P:'de novo' IMP biosynthetic process"/>
    <property type="evidence" value="ECO:0007669"/>
    <property type="project" value="UniProtKB-UniRule"/>
</dbReference>
<name>A0A917GTV7_9GAMM</name>
<comment type="caution">
    <text evidence="8">The sequence shown here is derived from an EMBL/GenBank/DDBJ whole genome shotgun (WGS) entry which is preliminary data.</text>
</comment>
<dbReference type="InterPro" id="IPR004607">
    <property type="entry name" value="GART"/>
</dbReference>
<dbReference type="EMBL" id="BMIY01000005">
    <property type="protein sequence ID" value="GGG57213.1"/>
    <property type="molecule type" value="Genomic_DNA"/>
</dbReference>
<dbReference type="Proteomes" id="UP000627715">
    <property type="component" value="Unassembled WGS sequence"/>
</dbReference>
<reference evidence="8" key="2">
    <citation type="submission" date="2020-09" db="EMBL/GenBank/DDBJ databases">
        <authorList>
            <person name="Sun Q."/>
            <person name="Zhou Y."/>
        </authorList>
    </citation>
    <scope>NUCLEOTIDE SEQUENCE</scope>
    <source>
        <strain evidence="8">CGMCC 1.15425</strain>
    </source>
</reference>
<comment type="pathway">
    <text evidence="1 6">Purine metabolism; IMP biosynthesis via de novo pathway; N(2)-formyl-N(1)-(5-phospho-D-ribosyl)glycinamide from N(1)-(5-phospho-D-ribosyl)glycinamide (10-formyl THF route): step 1/1.</text>
</comment>
<dbReference type="PROSITE" id="PS00373">
    <property type="entry name" value="GART"/>
    <property type="match status" value="1"/>
</dbReference>
<evidence type="ECO:0000313" key="9">
    <source>
        <dbReference type="Proteomes" id="UP000627715"/>
    </source>
</evidence>
<evidence type="ECO:0000259" key="7">
    <source>
        <dbReference type="Pfam" id="PF00551"/>
    </source>
</evidence>
<keyword evidence="3 6" id="KW-0658">Purine biosynthesis</keyword>
<evidence type="ECO:0000256" key="1">
    <source>
        <dbReference type="ARBA" id="ARBA00005054"/>
    </source>
</evidence>
<organism evidence="8 9">
    <name type="scientific">Pseudohongiella nitratireducens</name>
    <dbReference type="NCBI Taxonomy" id="1768907"/>
    <lineage>
        <taxon>Bacteria</taxon>
        <taxon>Pseudomonadati</taxon>
        <taxon>Pseudomonadota</taxon>
        <taxon>Gammaproteobacteria</taxon>
        <taxon>Pseudomonadales</taxon>
        <taxon>Pseudohongiellaceae</taxon>
        <taxon>Pseudohongiella</taxon>
    </lineage>
</organism>
<gene>
    <name evidence="6 8" type="primary">purN</name>
    <name evidence="8" type="ORF">GCM10011403_13010</name>
</gene>
<dbReference type="EC" id="2.1.2.2" evidence="6"/>
<keyword evidence="2 6" id="KW-0808">Transferase</keyword>
<evidence type="ECO:0000256" key="3">
    <source>
        <dbReference type="ARBA" id="ARBA00022755"/>
    </source>
</evidence>
<dbReference type="HAMAP" id="MF_01930">
    <property type="entry name" value="PurN"/>
    <property type="match status" value="1"/>
</dbReference>
<dbReference type="InterPro" id="IPR001555">
    <property type="entry name" value="GART_AS"/>
</dbReference>
<dbReference type="PANTHER" id="PTHR43369">
    <property type="entry name" value="PHOSPHORIBOSYLGLYCINAMIDE FORMYLTRANSFERASE"/>
    <property type="match status" value="1"/>
</dbReference>
<sequence>MGGLNDNHPNPALCRVVVLISGNGSNLQAMLDLADKPYDIVAVLSNKDGVYGLQRAADAGVSTHVIPHTQYPDRETFDQAMIQVIDQYQPDLIVLAGFMRILSSAFVQHYQGRLINIHPSLLPKYKGTKTHQRALEAGDKEHGVSVHFVTEELDGGPVVRQAVVDILPGDDADTLAARVAGEEHKIYPEVVSWFALKRLKLSDSGVLLDGTPLSAEGVRSKA</sequence>
<feature type="domain" description="Formyl transferase N-terminal" evidence="7">
    <location>
        <begin position="15"/>
        <end position="191"/>
    </location>
</feature>
<protein>
    <recommendedName>
        <fullName evidence="6">Phosphoribosylglycinamide formyltransferase</fullName>
        <ecNumber evidence="6">2.1.2.2</ecNumber>
    </recommendedName>
    <alternativeName>
        <fullName evidence="6">5'-phosphoribosylglycinamide transformylase</fullName>
    </alternativeName>
    <alternativeName>
        <fullName evidence="6">GAR transformylase</fullName>
        <shortName evidence="6">GART</shortName>
    </alternativeName>
</protein>
<evidence type="ECO:0000256" key="2">
    <source>
        <dbReference type="ARBA" id="ARBA00022679"/>
    </source>
</evidence>
<dbReference type="Pfam" id="PF00551">
    <property type="entry name" value="Formyl_trans_N"/>
    <property type="match status" value="1"/>
</dbReference>
<evidence type="ECO:0000256" key="4">
    <source>
        <dbReference type="ARBA" id="ARBA00038440"/>
    </source>
</evidence>
<proteinExistence type="inferred from homology"/>
<dbReference type="NCBIfam" id="TIGR00639">
    <property type="entry name" value="PurN"/>
    <property type="match status" value="1"/>
</dbReference>
<dbReference type="GO" id="GO:0004644">
    <property type="term" value="F:phosphoribosylglycinamide formyltransferase activity"/>
    <property type="evidence" value="ECO:0007669"/>
    <property type="project" value="UniProtKB-UniRule"/>
</dbReference>
<feature type="binding site" evidence="6">
    <location>
        <position position="116"/>
    </location>
    <ligand>
        <name>(6R)-10-formyltetrahydrofolate</name>
        <dbReference type="ChEBI" id="CHEBI:195366"/>
    </ligand>
</feature>
<dbReference type="PANTHER" id="PTHR43369:SF2">
    <property type="entry name" value="PHOSPHORIBOSYLGLYCINAMIDE FORMYLTRANSFERASE"/>
    <property type="match status" value="1"/>
</dbReference>
<feature type="binding site" evidence="6">
    <location>
        <begin position="24"/>
        <end position="26"/>
    </location>
    <ligand>
        <name>N(1)-(5-phospho-beta-D-ribosyl)glycinamide</name>
        <dbReference type="ChEBI" id="CHEBI:143788"/>
    </ligand>
</feature>
<evidence type="ECO:0000256" key="6">
    <source>
        <dbReference type="HAMAP-Rule" id="MF_01930"/>
    </source>
</evidence>
<comment type="function">
    <text evidence="6">Catalyzes the transfer of a formyl group from 10-formyltetrahydrofolate to 5-phospho-ribosyl-glycinamide (GAR), producing 5-phospho-ribosyl-N-formylglycinamide (FGAR) and tetrahydrofolate.</text>
</comment>
<dbReference type="AlphaFoldDB" id="A0A917GTV7"/>
<comment type="similarity">
    <text evidence="4 6">Belongs to the GART family.</text>
</comment>
<dbReference type="InterPro" id="IPR002376">
    <property type="entry name" value="Formyl_transf_N"/>
</dbReference>
<evidence type="ECO:0000313" key="8">
    <source>
        <dbReference type="EMBL" id="GGG57213.1"/>
    </source>
</evidence>
<feature type="site" description="Raises pKa of active site His" evidence="6">
    <location>
        <position position="154"/>
    </location>
</feature>
<accession>A0A917GTV7</accession>
<comment type="catalytic activity">
    <reaction evidence="5 6">
        <text>N(1)-(5-phospho-beta-D-ribosyl)glycinamide + (6R)-10-formyltetrahydrofolate = N(2)-formyl-N(1)-(5-phospho-beta-D-ribosyl)glycinamide + (6S)-5,6,7,8-tetrahydrofolate + H(+)</text>
        <dbReference type="Rhea" id="RHEA:15053"/>
        <dbReference type="ChEBI" id="CHEBI:15378"/>
        <dbReference type="ChEBI" id="CHEBI:57453"/>
        <dbReference type="ChEBI" id="CHEBI:143788"/>
        <dbReference type="ChEBI" id="CHEBI:147286"/>
        <dbReference type="ChEBI" id="CHEBI:195366"/>
        <dbReference type="EC" id="2.1.2.2"/>
    </reaction>
</comment>
<dbReference type="SUPFAM" id="SSF53328">
    <property type="entry name" value="Formyltransferase"/>
    <property type="match status" value="1"/>
</dbReference>